<dbReference type="Proteomes" id="UP001165488">
    <property type="component" value="Unassembled WGS sequence"/>
</dbReference>
<dbReference type="Gene3D" id="2.120.10.30">
    <property type="entry name" value="TolB, C-terminal domain"/>
    <property type="match status" value="1"/>
</dbReference>
<organism evidence="1 2">
    <name type="scientific">Belliella calami</name>
    <dbReference type="NCBI Taxonomy" id="2923436"/>
    <lineage>
        <taxon>Bacteria</taxon>
        <taxon>Pseudomonadati</taxon>
        <taxon>Bacteroidota</taxon>
        <taxon>Cytophagia</taxon>
        <taxon>Cytophagales</taxon>
        <taxon>Cyclobacteriaceae</taxon>
        <taxon>Belliella</taxon>
    </lineage>
</organism>
<gene>
    <name evidence="1" type="ORF">MM236_14760</name>
</gene>
<dbReference type="PROSITE" id="PS51257">
    <property type="entry name" value="PROKAR_LIPOPROTEIN"/>
    <property type="match status" value="1"/>
</dbReference>
<reference evidence="1" key="1">
    <citation type="submission" date="2022-03" db="EMBL/GenBank/DDBJ databases">
        <title>De novo assembled genomes of Belliella spp. (Cyclobacteriaceae) strains.</title>
        <authorList>
            <person name="Szabo A."/>
            <person name="Korponai K."/>
            <person name="Felfoldi T."/>
        </authorList>
    </citation>
    <scope>NUCLEOTIDE SEQUENCE</scope>
    <source>
        <strain evidence="1">DSM 107340</strain>
    </source>
</reference>
<protein>
    <submittedName>
        <fullName evidence="1">6-bladed beta-propeller</fullName>
    </submittedName>
</protein>
<comment type="caution">
    <text evidence="1">The sequence shown here is derived from an EMBL/GenBank/DDBJ whole genome shotgun (WGS) entry which is preliminary data.</text>
</comment>
<sequence>MKKMSIALSLIWLLSCSKVENSDLLWIDIDKNGFSEFLLSDLAVDISLVTLQTSEESFITFISDLKSYKNNLYVMDGIKRVLVFGDDGAFLKQLGTRGEGPGEYQYVNSLSIDADANLIYLASQRKILVFSEEHEFLDEKKLDFYSGNLESINNKLYTVSPSYGNPVSSGFANYTNLYELNKSIEVVDTIPVRTVLLDKNQASKYGYEHFISVVNEEMYLYTPVMTNEKILRDTLYQLEENRLIPYAKLYFDKPHFDDRGNKNIWIFNIINSKSYIICEYSQKGQKMLYLYSKRDSKGYKMKEGILDSQGDAVVLRPLDLSNDMFYYTKKEEFSDKSIEEPNPLIGIVKLK</sequence>
<evidence type="ECO:0000313" key="2">
    <source>
        <dbReference type="Proteomes" id="UP001165488"/>
    </source>
</evidence>
<dbReference type="RefSeq" id="WP_241275759.1">
    <property type="nucleotide sequence ID" value="NZ_JAKZGS010000014.1"/>
</dbReference>
<dbReference type="InterPro" id="IPR011042">
    <property type="entry name" value="6-blade_b-propeller_TolB-like"/>
</dbReference>
<proteinExistence type="predicted"/>
<name>A0ABS9URL1_9BACT</name>
<dbReference type="EMBL" id="JAKZGS010000014">
    <property type="protein sequence ID" value="MCH7399260.1"/>
    <property type="molecule type" value="Genomic_DNA"/>
</dbReference>
<evidence type="ECO:0000313" key="1">
    <source>
        <dbReference type="EMBL" id="MCH7399260.1"/>
    </source>
</evidence>
<accession>A0ABS9URL1</accession>
<keyword evidence="2" id="KW-1185">Reference proteome</keyword>
<dbReference type="Pfam" id="PF17170">
    <property type="entry name" value="DUF5128"/>
    <property type="match status" value="1"/>
</dbReference>